<protein>
    <submittedName>
        <fullName evidence="1">Uncharacterized protein</fullName>
    </submittedName>
</protein>
<reference evidence="1" key="2">
    <citation type="journal article" date="2015" name="Fish Shellfish Immunol.">
        <title>Early steps in the European eel (Anguilla anguilla)-Vibrio vulnificus interaction in the gills: Role of the RtxA13 toxin.</title>
        <authorList>
            <person name="Callol A."/>
            <person name="Pajuelo D."/>
            <person name="Ebbesson L."/>
            <person name="Teles M."/>
            <person name="MacKenzie S."/>
            <person name="Amaro C."/>
        </authorList>
    </citation>
    <scope>NUCLEOTIDE SEQUENCE</scope>
</reference>
<proteinExistence type="predicted"/>
<reference evidence="1" key="1">
    <citation type="submission" date="2014-11" db="EMBL/GenBank/DDBJ databases">
        <authorList>
            <person name="Amaro Gonzalez C."/>
        </authorList>
    </citation>
    <scope>NUCLEOTIDE SEQUENCE</scope>
</reference>
<name>A0A0E9QMJ6_ANGAN</name>
<accession>A0A0E9QMJ6</accession>
<organism evidence="1">
    <name type="scientific">Anguilla anguilla</name>
    <name type="common">European freshwater eel</name>
    <name type="synonym">Muraena anguilla</name>
    <dbReference type="NCBI Taxonomy" id="7936"/>
    <lineage>
        <taxon>Eukaryota</taxon>
        <taxon>Metazoa</taxon>
        <taxon>Chordata</taxon>
        <taxon>Craniata</taxon>
        <taxon>Vertebrata</taxon>
        <taxon>Euteleostomi</taxon>
        <taxon>Actinopterygii</taxon>
        <taxon>Neopterygii</taxon>
        <taxon>Teleostei</taxon>
        <taxon>Anguilliformes</taxon>
        <taxon>Anguillidae</taxon>
        <taxon>Anguilla</taxon>
    </lineage>
</organism>
<evidence type="ECO:0000313" key="1">
    <source>
        <dbReference type="EMBL" id="JAH17248.1"/>
    </source>
</evidence>
<dbReference type="EMBL" id="GBXM01091329">
    <property type="protein sequence ID" value="JAH17248.1"/>
    <property type="molecule type" value="Transcribed_RNA"/>
</dbReference>
<sequence>MLLDASFIFTPDQLSYAEPEGSGTYAGQMSCSCTMRSWSIQELKPSLPERHYPANIFEVKSLKSW</sequence>
<dbReference type="AlphaFoldDB" id="A0A0E9QMJ6"/>